<comment type="caution">
    <text evidence="4">The sequence shown here is derived from an EMBL/GenBank/DDBJ whole genome shotgun (WGS) entry which is preliminary data.</text>
</comment>
<feature type="compositionally biased region" description="Polar residues" evidence="1">
    <location>
        <begin position="1"/>
        <end position="20"/>
    </location>
</feature>
<evidence type="ECO:0000256" key="2">
    <source>
        <dbReference type="SAM" id="Phobius"/>
    </source>
</evidence>
<dbReference type="AlphaFoldDB" id="A0A816DBS2"/>
<sequence length="194" mass="21436">MEYTQDSETFVTTGSSSMAASQPLPWNKDRKIRCTRKVLLIVLGMLLSMAILRTIFIIVDFGATNHSSNSMLSVQFCQSVISVILYSFGYLVTHRYSKIGLRVFAWLNIIDLVIVGIALAILFVSVSTFLSTRISTLDGQHQGIGIGLSIVVFVAIILIIAGFILQIIIVKLAFKLARLIEAKKFFLFAANLTV</sequence>
<keyword evidence="2" id="KW-1133">Transmembrane helix</keyword>
<gene>
    <name evidence="3" type="ORF">CJN711_LOCUS38666</name>
    <name evidence="4" type="ORF">KQP761_LOCUS26418</name>
</gene>
<evidence type="ECO:0000256" key="1">
    <source>
        <dbReference type="SAM" id="MobiDB-lite"/>
    </source>
</evidence>
<organism evidence="4 5">
    <name type="scientific">Rotaria magnacalcarata</name>
    <dbReference type="NCBI Taxonomy" id="392030"/>
    <lineage>
        <taxon>Eukaryota</taxon>
        <taxon>Metazoa</taxon>
        <taxon>Spiralia</taxon>
        <taxon>Gnathifera</taxon>
        <taxon>Rotifera</taxon>
        <taxon>Eurotatoria</taxon>
        <taxon>Bdelloidea</taxon>
        <taxon>Philodinida</taxon>
        <taxon>Philodinidae</taxon>
        <taxon>Rotaria</taxon>
    </lineage>
</organism>
<dbReference type="Proteomes" id="UP000663834">
    <property type="component" value="Unassembled WGS sequence"/>
</dbReference>
<feature type="transmembrane region" description="Helical" evidence="2">
    <location>
        <begin position="38"/>
        <end position="59"/>
    </location>
</feature>
<feature type="transmembrane region" description="Helical" evidence="2">
    <location>
        <begin position="104"/>
        <end position="126"/>
    </location>
</feature>
<dbReference type="EMBL" id="CAJNOV010018934">
    <property type="protein sequence ID" value="CAF1625946.1"/>
    <property type="molecule type" value="Genomic_DNA"/>
</dbReference>
<keyword evidence="2" id="KW-0812">Transmembrane</keyword>
<reference evidence="4" key="1">
    <citation type="submission" date="2021-02" db="EMBL/GenBank/DDBJ databases">
        <authorList>
            <person name="Nowell W R."/>
        </authorList>
    </citation>
    <scope>NUCLEOTIDE SEQUENCE</scope>
</reference>
<proteinExistence type="predicted"/>
<accession>A0A816DBS2</accession>
<feature type="transmembrane region" description="Helical" evidence="2">
    <location>
        <begin position="71"/>
        <end position="92"/>
    </location>
</feature>
<feature type="transmembrane region" description="Helical" evidence="2">
    <location>
        <begin position="146"/>
        <end position="174"/>
    </location>
</feature>
<dbReference type="EMBL" id="CAJNOW010014337">
    <property type="protein sequence ID" value="CAF1632096.1"/>
    <property type="molecule type" value="Genomic_DNA"/>
</dbReference>
<dbReference type="Proteomes" id="UP000663855">
    <property type="component" value="Unassembled WGS sequence"/>
</dbReference>
<evidence type="ECO:0000313" key="4">
    <source>
        <dbReference type="EMBL" id="CAF1632096.1"/>
    </source>
</evidence>
<evidence type="ECO:0000313" key="3">
    <source>
        <dbReference type="EMBL" id="CAF1625946.1"/>
    </source>
</evidence>
<evidence type="ECO:0000313" key="5">
    <source>
        <dbReference type="Proteomes" id="UP000663834"/>
    </source>
</evidence>
<feature type="region of interest" description="Disordered" evidence="1">
    <location>
        <begin position="1"/>
        <end position="23"/>
    </location>
</feature>
<protein>
    <submittedName>
        <fullName evidence="4">Uncharacterized protein</fullName>
    </submittedName>
</protein>
<keyword evidence="2" id="KW-0472">Membrane</keyword>
<name>A0A816DBS2_9BILA</name>